<feature type="transmembrane region" description="Helical" evidence="1">
    <location>
        <begin position="108"/>
        <end position="133"/>
    </location>
</feature>
<dbReference type="RefSeq" id="WP_349204923.1">
    <property type="nucleotide sequence ID" value="NZ_JBBMFN010000030.1"/>
</dbReference>
<evidence type="ECO:0000313" key="2">
    <source>
        <dbReference type="EMBL" id="MEQ2466578.1"/>
    </source>
</evidence>
<name>A0ABV1EZS0_9BACI</name>
<evidence type="ECO:0000256" key="1">
    <source>
        <dbReference type="SAM" id="Phobius"/>
    </source>
</evidence>
<feature type="transmembrane region" description="Helical" evidence="1">
    <location>
        <begin position="22"/>
        <end position="48"/>
    </location>
</feature>
<evidence type="ECO:0000313" key="3">
    <source>
        <dbReference type="Proteomes" id="UP001465426"/>
    </source>
</evidence>
<accession>A0ABV1EZS0</accession>
<dbReference type="Proteomes" id="UP001465426">
    <property type="component" value="Unassembled WGS sequence"/>
</dbReference>
<feature type="transmembrane region" description="Helical" evidence="1">
    <location>
        <begin position="175"/>
        <end position="193"/>
    </location>
</feature>
<dbReference type="InterPro" id="IPR006938">
    <property type="entry name" value="DUF624"/>
</dbReference>
<dbReference type="EMBL" id="JBBMFN010000030">
    <property type="protein sequence ID" value="MEQ2466578.1"/>
    <property type="molecule type" value="Genomic_DNA"/>
</dbReference>
<feature type="transmembrane region" description="Helical" evidence="1">
    <location>
        <begin position="145"/>
        <end position="169"/>
    </location>
</feature>
<sequence>MVWSNKVMIVLDKIISIIYLNVLWIIGTILGLGVAGIFPATYALYYLLQDEELFNDFPSFRKLAQTFFCAYKRKFLVINGIGVIYAVILYMLWIDFQLVKGMPVGTAFFYYPLMFFITYILATILYIFPVTVYTVGTFKQKAKAVLLLPLLLPLQTVFSLTFFLVLSMIAYRFSIFLPLFFISTYFVCIDRFIKRELTKKGIIKER</sequence>
<keyword evidence="1" id="KW-1133">Transmembrane helix</keyword>
<keyword evidence="1" id="KW-0812">Transmembrane</keyword>
<protein>
    <submittedName>
        <fullName evidence="2">DUF624 domain-containing protein</fullName>
    </submittedName>
</protein>
<keyword evidence="3" id="KW-1185">Reference proteome</keyword>
<organism evidence="2 3">
    <name type="scientific">Niallia hominis</name>
    <dbReference type="NCBI Taxonomy" id="3133173"/>
    <lineage>
        <taxon>Bacteria</taxon>
        <taxon>Bacillati</taxon>
        <taxon>Bacillota</taxon>
        <taxon>Bacilli</taxon>
        <taxon>Bacillales</taxon>
        <taxon>Bacillaceae</taxon>
        <taxon>Niallia</taxon>
    </lineage>
</organism>
<proteinExistence type="predicted"/>
<keyword evidence="1" id="KW-0472">Membrane</keyword>
<reference evidence="2 3" key="1">
    <citation type="submission" date="2024-03" db="EMBL/GenBank/DDBJ databases">
        <title>Human intestinal bacterial collection.</title>
        <authorList>
            <person name="Pauvert C."/>
            <person name="Hitch T.C.A."/>
            <person name="Clavel T."/>
        </authorList>
    </citation>
    <scope>NUCLEOTIDE SEQUENCE [LARGE SCALE GENOMIC DNA]</scope>
    <source>
        <strain evidence="2 3">CLA-SR-H024</strain>
    </source>
</reference>
<dbReference type="Pfam" id="PF04854">
    <property type="entry name" value="DUF624"/>
    <property type="match status" value="1"/>
</dbReference>
<comment type="caution">
    <text evidence="2">The sequence shown here is derived from an EMBL/GenBank/DDBJ whole genome shotgun (WGS) entry which is preliminary data.</text>
</comment>
<gene>
    <name evidence="2" type="ORF">WMO63_12960</name>
</gene>
<feature type="transmembrane region" description="Helical" evidence="1">
    <location>
        <begin position="75"/>
        <end position="96"/>
    </location>
</feature>